<feature type="transmembrane region" description="Helical" evidence="1">
    <location>
        <begin position="21"/>
        <end position="44"/>
    </location>
</feature>
<dbReference type="EMBL" id="OL702939">
    <property type="protein sequence ID" value="UMO77377.1"/>
    <property type="molecule type" value="Genomic_DNA"/>
</dbReference>
<evidence type="ECO:0000313" key="2">
    <source>
        <dbReference type="EMBL" id="UMO77377.1"/>
    </source>
</evidence>
<proteinExistence type="predicted"/>
<evidence type="ECO:0000256" key="1">
    <source>
        <dbReference type="SAM" id="Phobius"/>
    </source>
</evidence>
<name>A0AAE9FLH9_9CAUD</name>
<keyword evidence="1" id="KW-0472">Membrane</keyword>
<protein>
    <submittedName>
        <fullName evidence="2">Uncharacterized protein</fullName>
    </submittedName>
</protein>
<evidence type="ECO:0000313" key="3">
    <source>
        <dbReference type="Proteomes" id="UP000829466"/>
    </source>
</evidence>
<keyword evidence="1" id="KW-1133">Transmembrane helix</keyword>
<keyword evidence="1" id="KW-0812">Transmembrane</keyword>
<accession>A0AAE9FLH9</accession>
<keyword evidence="3" id="KW-1185">Reference proteome</keyword>
<gene>
    <name evidence="2" type="ORF">SmaMPs15_000226</name>
</gene>
<dbReference type="Proteomes" id="UP000829466">
    <property type="component" value="Segment"/>
</dbReference>
<sequence length="47" mass="5033">MSAFQADGSGSIPGSRSNQKVLLFAVVQCNLVMTTSTEVGWVAYRPK</sequence>
<organism evidence="2 3">
    <name type="scientific">Stenotrophomonas maltophilia phage vB_SmaM_Ps15</name>
    <dbReference type="NCBI Taxonomy" id="3071007"/>
    <lineage>
        <taxon>Viruses</taxon>
        <taxon>Duplodnaviria</taxon>
        <taxon>Heunggongvirae</taxon>
        <taxon>Uroviricota</taxon>
        <taxon>Caudoviricetes</taxon>
        <taxon>Menderavirus</taxon>
        <taxon>Menderavirus Ps15</taxon>
    </lineage>
</organism>
<reference evidence="2 3" key="1">
    <citation type="submission" date="2021-12" db="EMBL/GenBank/DDBJ databases">
        <title>Characterization of bacteriophage vB_SmaM_Ps15 infective to Stenotrophomonas maltophila clinical ocular isolates.</title>
        <authorList>
            <person name="Damnjanovic D."/>
            <person name="Vazquez-Campos X."/>
            <person name="Elliott L."/>
            <person name="Willcox M."/>
            <person name="Bridge W.J."/>
        </authorList>
    </citation>
    <scope>NUCLEOTIDE SEQUENCE [LARGE SCALE GENOMIC DNA]</scope>
</reference>